<dbReference type="Pfam" id="PF01464">
    <property type="entry name" value="SLT"/>
    <property type="match status" value="1"/>
</dbReference>
<dbReference type="InterPro" id="IPR000189">
    <property type="entry name" value="Transglyc_AS"/>
</dbReference>
<dbReference type="Gene3D" id="1.10.530.10">
    <property type="match status" value="1"/>
</dbReference>
<dbReference type="RefSeq" id="WP_243577800.1">
    <property type="nucleotide sequence ID" value="NZ_CP094530.1"/>
</dbReference>
<feature type="domain" description="Transglycosylase SLT" evidence="2">
    <location>
        <begin position="120"/>
        <end position="221"/>
    </location>
</feature>
<comment type="similarity">
    <text evidence="1">Belongs to the transglycosylase Slt family.</text>
</comment>
<reference evidence="3 4" key="1">
    <citation type="submission" date="2022-03" db="EMBL/GenBank/DDBJ databases">
        <title>Chryseobacterium sp. isolated from the Andong Sikhe.</title>
        <authorList>
            <person name="Won M."/>
            <person name="Kim S.-J."/>
            <person name="Kwon S.-W."/>
        </authorList>
    </citation>
    <scope>NUCLEOTIDE SEQUENCE [LARGE SCALE GENOMIC DNA]</scope>
    <source>
        <strain evidence="3 4">ADR-1</strain>
        <plasmid evidence="3 4">unnamed1</plasmid>
    </source>
</reference>
<dbReference type="InterPro" id="IPR008258">
    <property type="entry name" value="Transglycosylase_SLT_dom_1"/>
</dbReference>
<keyword evidence="3" id="KW-0614">Plasmid</keyword>
<dbReference type="Proteomes" id="UP000831068">
    <property type="component" value="Plasmid unnamed1"/>
</dbReference>
<name>A0ABY4BPE9_9FLAO</name>
<evidence type="ECO:0000313" key="4">
    <source>
        <dbReference type="Proteomes" id="UP000831068"/>
    </source>
</evidence>
<keyword evidence="4" id="KW-1185">Reference proteome</keyword>
<proteinExistence type="inferred from homology"/>
<accession>A0ABY4BPE9</accession>
<geneLocation type="plasmid" evidence="3 4">
    <name>unnamed1</name>
</geneLocation>
<dbReference type="CDD" id="cd16894">
    <property type="entry name" value="MltD-like"/>
    <property type="match status" value="1"/>
</dbReference>
<dbReference type="EMBL" id="CP094530">
    <property type="protein sequence ID" value="UOE39661.1"/>
    <property type="molecule type" value="Genomic_DNA"/>
</dbReference>
<dbReference type="PANTHER" id="PTHR37423:SF2">
    <property type="entry name" value="MEMBRANE-BOUND LYTIC MUREIN TRANSGLYCOSYLASE C"/>
    <property type="match status" value="1"/>
</dbReference>
<evidence type="ECO:0000313" key="3">
    <source>
        <dbReference type="EMBL" id="UOE39661.1"/>
    </source>
</evidence>
<gene>
    <name evidence="3" type="ORF">MTP08_14315</name>
</gene>
<dbReference type="SUPFAM" id="SSF53955">
    <property type="entry name" value="Lysozyme-like"/>
    <property type="match status" value="1"/>
</dbReference>
<evidence type="ECO:0000256" key="1">
    <source>
        <dbReference type="ARBA" id="ARBA00007734"/>
    </source>
</evidence>
<protein>
    <submittedName>
        <fullName evidence="3">Lytic transglycosylase domain-containing protein</fullName>
    </submittedName>
</protein>
<sequence length="308" mass="36386">MKQLFFKTFLLLIISTKGFHSQNQLTREDGEYFIKIDDKYIHNLNQLNSSSEKFENTLNLTTFKNRFNFLDSNTRLHIDYNDITYTYVKKFLGYQWYPKIIGLSVYYFPLFESKLDHYGIPRELKYLAVVESALNPRAGSWAGASGIWQFMPATGNQYGLRKNEYINTFYDPVSNADAGARYLRDLYRQFGDWNLAISAYNCGPGNVKKAIKKAETKNYWKLRKYLPKETQAYVPSFIAVNYLFNYYKEHQMKPKYFRYSFFDLKTIKINQTTTLTALSKRFDYKILRFANPQFITDIIPEGSIVYVK</sequence>
<organism evidence="3 4">
    <name type="scientific">Chryseobacterium oryzae</name>
    <dbReference type="NCBI Taxonomy" id="2929799"/>
    <lineage>
        <taxon>Bacteria</taxon>
        <taxon>Pseudomonadati</taxon>
        <taxon>Bacteroidota</taxon>
        <taxon>Flavobacteriia</taxon>
        <taxon>Flavobacteriales</taxon>
        <taxon>Weeksellaceae</taxon>
        <taxon>Chryseobacterium group</taxon>
        <taxon>Chryseobacterium</taxon>
    </lineage>
</organism>
<evidence type="ECO:0000259" key="2">
    <source>
        <dbReference type="Pfam" id="PF01464"/>
    </source>
</evidence>
<dbReference type="InterPro" id="IPR023346">
    <property type="entry name" value="Lysozyme-like_dom_sf"/>
</dbReference>
<dbReference type="PROSITE" id="PS00922">
    <property type="entry name" value="TRANSGLYCOSYLASE"/>
    <property type="match status" value="1"/>
</dbReference>
<dbReference type="PANTHER" id="PTHR37423">
    <property type="entry name" value="SOLUBLE LYTIC MUREIN TRANSGLYCOSYLASE-RELATED"/>
    <property type="match status" value="1"/>
</dbReference>